<dbReference type="AlphaFoldDB" id="A0A250XUD3"/>
<dbReference type="EMBL" id="BEGY01000477">
    <property type="protein sequence ID" value="GAX86668.1"/>
    <property type="molecule type" value="Genomic_DNA"/>
</dbReference>
<evidence type="ECO:0000313" key="1">
    <source>
        <dbReference type="EMBL" id="GAX86668.1"/>
    </source>
</evidence>
<keyword evidence="2" id="KW-1185">Reference proteome</keyword>
<accession>A0A250XUD3</accession>
<protein>
    <submittedName>
        <fullName evidence="1">Uncharacterized protein</fullName>
    </submittedName>
</protein>
<name>A0A250XUD3_9CHLO</name>
<feature type="non-terminal residue" evidence="1">
    <location>
        <position position="141"/>
    </location>
</feature>
<dbReference type="PRINTS" id="PR00649">
    <property type="entry name" value="GPR6ORPHANR"/>
</dbReference>
<dbReference type="InterPro" id="IPR001151">
    <property type="entry name" value="GPR6"/>
</dbReference>
<sequence length="141" mass="12602">MYSGTYIIQASGAVGGHVNGNSGGAGAVVELETFFSSGEVLTLCVGQAGSGDSNDNSGGGGGASWVAINNSNIILVAGGGGGSSTFASGDISTGFGGTGGGGGELGGGGGYLGSGSGTNGQGGLSFLSGLTGGVGIGGGAG</sequence>
<comment type="caution">
    <text evidence="1">The sequence shown here is derived from an EMBL/GenBank/DDBJ whole genome shotgun (WGS) entry which is preliminary data.</text>
</comment>
<dbReference type="Proteomes" id="UP000232323">
    <property type="component" value="Unassembled WGS sequence"/>
</dbReference>
<reference evidence="1 2" key="1">
    <citation type="submission" date="2017-08" db="EMBL/GenBank/DDBJ databases">
        <title>Acidophilic green algal genome provides insights into adaptation to an acidic environment.</title>
        <authorList>
            <person name="Hirooka S."/>
            <person name="Hirose Y."/>
            <person name="Kanesaki Y."/>
            <person name="Higuchi S."/>
            <person name="Fujiwara T."/>
            <person name="Onuma R."/>
            <person name="Era A."/>
            <person name="Ohbayashi R."/>
            <person name="Uzuka A."/>
            <person name="Nozaki H."/>
            <person name="Yoshikawa H."/>
            <person name="Miyagishima S.Y."/>
        </authorList>
    </citation>
    <scope>NUCLEOTIDE SEQUENCE [LARGE SCALE GENOMIC DNA]</scope>
    <source>
        <strain evidence="1 2">NIES-2499</strain>
    </source>
</reference>
<proteinExistence type="predicted"/>
<gene>
    <name evidence="1" type="ORF">CEUSTIGMA_g14076.t1</name>
</gene>
<evidence type="ECO:0000313" key="2">
    <source>
        <dbReference type="Proteomes" id="UP000232323"/>
    </source>
</evidence>
<dbReference type="STRING" id="1157962.A0A250XUD3"/>
<dbReference type="GO" id="GO:0016020">
    <property type="term" value="C:membrane"/>
    <property type="evidence" value="ECO:0007669"/>
    <property type="project" value="InterPro"/>
</dbReference>
<organism evidence="1 2">
    <name type="scientific">Chlamydomonas eustigma</name>
    <dbReference type="NCBI Taxonomy" id="1157962"/>
    <lineage>
        <taxon>Eukaryota</taxon>
        <taxon>Viridiplantae</taxon>
        <taxon>Chlorophyta</taxon>
        <taxon>core chlorophytes</taxon>
        <taxon>Chlorophyceae</taxon>
        <taxon>CS clade</taxon>
        <taxon>Chlamydomonadales</taxon>
        <taxon>Chlamydomonadaceae</taxon>
        <taxon>Chlamydomonas</taxon>
    </lineage>
</organism>